<keyword evidence="1" id="KW-0812">Transmembrane</keyword>
<dbReference type="RefSeq" id="WP_129131996.1">
    <property type="nucleotide sequence ID" value="NZ_SDHW01000005.1"/>
</dbReference>
<keyword evidence="3" id="KW-1185">Reference proteome</keyword>
<evidence type="ECO:0000313" key="2">
    <source>
        <dbReference type="EMBL" id="RXK58940.1"/>
    </source>
</evidence>
<feature type="transmembrane region" description="Helical" evidence="1">
    <location>
        <begin position="168"/>
        <end position="192"/>
    </location>
</feature>
<feature type="transmembrane region" description="Helical" evidence="1">
    <location>
        <begin position="77"/>
        <end position="97"/>
    </location>
</feature>
<dbReference type="AlphaFoldDB" id="A0A4Q1CGN0"/>
<dbReference type="EMBL" id="SDHW01000005">
    <property type="protein sequence ID" value="RXK58940.1"/>
    <property type="molecule type" value="Genomic_DNA"/>
</dbReference>
<sequence>MASSNKLVLLKSGIQIIGVLFAAFGGFLLNIAPPGGIIKLSVGIAQFIILCILLYIAALSVYSLALDKRQYKKNYKTWLMICGIALVSTVITSVVYFKQYNHLIIKVDRWDAIYVRGILNDKSLAICKEENISGEHSCEMELLNNYYTAEQIEDGYLWSPESIKSSQLTLLICYLAFILSLSVTLFSAIELLSSNLKEKKE</sequence>
<feature type="transmembrane region" description="Helical" evidence="1">
    <location>
        <begin position="12"/>
        <end position="32"/>
    </location>
</feature>
<feature type="transmembrane region" description="Helical" evidence="1">
    <location>
        <begin position="44"/>
        <end position="65"/>
    </location>
</feature>
<comment type="caution">
    <text evidence="2">The sequence shown here is derived from an EMBL/GenBank/DDBJ whole genome shotgun (WGS) entry which is preliminary data.</text>
</comment>
<evidence type="ECO:0000313" key="3">
    <source>
        <dbReference type="Proteomes" id="UP000290204"/>
    </source>
</evidence>
<gene>
    <name evidence="2" type="ORF">ESA94_16265</name>
</gene>
<name>A0A4Q1CGN0_9BACT</name>
<dbReference type="Proteomes" id="UP000290204">
    <property type="component" value="Unassembled WGS sequence"/>
</dbReference>
<evidence type="ECO:0000256" key="1">
    <source>
        <dbReference type="SAM" id="Phobius"/>
    </source>
</evidence>
<protein>
    <submittedName>
        <fullName evidence="2">Uncharacterized protein</fullName>
    </submittedName>
</protein>
<accession>A0A4Q1CGN0</accession>
<proteinExistence type="predicted"/>
<keyword evidence="1" id="KW-1133">Transmembrane helix</keyword>
<organism evidence="2 3">
    <name type="scientific">Lacibacter luteus</name>
    <dbReference type="NCBI Taxonomy" id="2508719"/>
    <lineage>
        <taxon>Bacteria</taxon>
        <taxon>Pseudomonadati</taxon>
        <taxon>Bacteroidota</taxon>
        <taxon>Chitinophagia</taxon>
        <taxon>Chitinophagales</taxon>
        <taxon>Chitinophagaceae</taxon>
        <taxon>Lacibacter</taxon>
    </lineage>
</organism>
<keyword evidence="1" id="KW-0472">Membrane</keyword>
<reference evidence="2 3" key="1">
    <citation type="submission" date="2019-01" db="EMBL/GenBank/DDBJ databases">
        <title>Lacibacter sp. strain TTM-7.</title>
        <authorList>
            <person name="Chen W.-M."/>
        </authorList>
    </citation>
    <scope>NUCLEOTIDE SEQUENCE [LARGE SCALE GENOMIC DNA]</scope>
    <source>
        <strain evidence="2 3">TTM-7</strain>
    </source>
</reference>